<name>A0A1L3ZUX6_9SPHN</name>
<dbReference type="Gene3D" id="3.40.50.10680">
    <property type="entry name" value="CofD-like domains"/>
    <property type="match status" value="1"/>
</dbReference>
<dbReference type="Gene3D" id="1.10.8.240">
    <property type="entry name" value="CofD-like domain"/>
    <property type="match status" value="1"/>
</dbReference>
<keyword evidence="4" id="KW-1185">Reference proteome</keyword>
<dbReference type="SUPFAM" id="SSF142338">
    <property type="entry name" value="CofD-like"/>
    <property type="match status" value="1"/>
</dbReference>
<evidence type="ECO:0000256" key="2">
    <source>
        <dbReference type="ARBA" id="ARBA00022842"/>
    </source>
</evidence>
<dbReference type="PANTHER" id="PTHR43007:SF1">
    <property type="entry name" value="2-PHOSPHO-L-LACTATE TRANSFERASE"/>
    <property type="match status" value="1"/>
</dbReference>
<dbReference type="Pfam" id="PF01933">
    <property type="entry name" value="CofD"/>
    <property type="match status" value="1"/>
</dbReference>
<accession>A0A1L3ZUX6</accession>
<dbReference type="Proteomes" id="UP000182063">
    <property type="component" value="Chromosome"/>
</dbReference>
<evidence type="ECO:0000256" key="1">
    <source>
        <dbReference type="ARBA" id="ARBA00022679"/>
    </source>
</evidence>
<protein>
    <submittedName>
        <fullName evidence="3">2-phospho-L-lactate transferase</fullName>
    </submittedName>
</protein>
<dbReference type="OrthoDB" id="7466225at2"/>
<sequence>MSGHVTILTGGVGGAKLVLGLCHAIPAGSVTAIVNTGDDFQHLGLSVSPDIDTLLYTLSGKANAAQGWGREAESWGFMSAVRSLGGEDWFQLGDGDLALHVLRSQRRRQGDPLSTIIADFASAWGIAAQVLPMTDDVVATKVETDEGMLDFQYYFVRRRCEPIVRSIRFEGATTARPGPGVIEAISNPDCEAVLIAPSNPFLSVDPILAVPGIREALAGSRAPVIAVSPIVGGKAVKGPTAKMMKELGLETSAAAVAVHYAGVIDAMLVDERDPPQDLPIPSARVDTLMTTLDDRIRVARAALGLARAVRS</sequence>
<keyword evidence="2" id="KW-0460">Magnesium</keyword>
<dbReference type="InterPro" id="IPR002882">
    <property type="entry name" value="CofD"/>
</dbReference>
<dbReference type="CDD" id="cd07186">
    <property type="entry name" value="CofD_like"/>
    <property type="match status" value="1"/>
</dbReference>
<evidence type="ECO:0000313" key="4">
    <source>
        <dbReference type="Proteomes" id="UP000182063"/>
    </source>
</evidence>
<dbReference type="HAMAP" id="MF_01257">
    <property type="entry name" value="CofD"/>
    <property type="match status" value="1"/>
</dbReference>
<dbReference type="InterPro" id="IPR038136">
    <property type="entry name" value="CofD-like_dom_sf"/>
</dbReference>
<dbReference type="STRING" id="1921510.BSL82_08905"/>
<dbReference type="InterPro" id="IPR010115">
    <property type="entry name" value="FbiA/CofD"/>
</dbReference>
<dbReference type="AlphaFoldDB" id="A0A1L3ZUX6"/>
<dbReference type="NCBIfam" id="TIGR01819">
    <property type="entry name" value="F420_cofD"/>
    <property type="match status" value="1"/>
</dbReference>
<evidence type="ECO:0000313" key="3">
    <source>
        <dbReference type="EMBL" id="API59417.1"/>
    </source>
</evidence>
<gene>
    <name evidence="3" type="ORF">BSL82_08905</name>
</gene>
<dbReference type="GO" id="GO:0043743">
    <property type="term" value="F:LPPG:FO 2-phospho-L-lactate transferase activity"/>
    <property type="evidence" value="ECO:0007669"/>
    <property type="project" value="InterPro"/>
</dbReference>
<organism evidence="3 4">
    <name type="scientific">Tardibacter chloracetimidivorans</name>
    <dbReference type="NCBI Taxonomy" id="1921510"/>
    <lineage>
        <taxon>Bacteria</taxon>
        <taxon>Pseudomonadati</taxon>
        <taxon>Pseudomonadota</taxon>
        <taxon>Alphaproteobacteria</taxon>
        <taxon>Sphingomonadales</taxon>
        <taxon>Sphingomonadaceae</taxon>
        <taxon>Tardibacter</taxon>
    </lineage>
</organism>
<keyword evidence="1 3" id="KW-0808">Transferase</keyword>
<dbReference type="RefSeq" id="WP_072596977.1">
    <property type="nucleotide sequence ID" value="NZ_CP018221.1"/>
</dbReference>
<dbReference type="EMBL" id="CP018221">
    <property type="protein sequence ID" value="API59417.1"/>
    <property type="molecule type" value="Genomic_DNA"/>
</dbReference>
<reference evidence="4" key="1">
    <citation type="submission" date="2016-11" db="EMBL/GenBank/DDBJ databases">
        <title>Complete Genome Sequence of alachlor-degrading Sphingomonas sp. strain JJ-A5.</title>
        <authorList>
            <person name="Lee H."/>
            <person name="Ka J.-O."/>
        </authorList>
    </citation>
    <scope>NUCLEOTIDE SEQUENCE [LARGE SCALE GENOMIC DNA]</scope>
    <source>
        <strain evidence="4">JJ-A5</strain>
    </source>
</reference>
<dbReference type="PANTHER" id="PTHR43007">
    <property type="entry name" value="2-PHOSPHO-L-LACTATE TRANSFERASE"/>
    <property type="match status" value="1"/>
</dbReference>
<dbReference type="GO" id="GO:0000287">
    <property type="term" value="F:magnesium ion binding"/>
    <property type="evidence" value="ECO:0007669"/>
    <property type="project" value="InterPro"/>
</dbReference>
<proteinExistence type="inferred from homology"/>
<dbReference type="KEGG" id="sphj:BSL82_08905"/>